<protein>
    <submittedName>
        <fullName evidence="1">Uncharacterized protein</fullName>
    </submittedName>
</protein>
<proteinExistence type="predicted"/>
<keyword evidence="2" id="KW-1185">Reference proteome</keyword>
<dbReference type="Proteomes" id="UP000176101">
    <property type="component" value="Unassembled WGS sequence"/>
</dbReference>
<accession>A0A1E7JVE1</accession>
<dbReference type="OrthoDB" id="3695271at2"/>
<dbReference type="RefSeq" id="WP_070198872.1">
    <property type="nucleotide sequence ID" value="NZ_LJGU01000155.1"/>
</dbReference>
<evidence type="ECO:0000313" key="2">
    <source>
        <dbReference type="Proteomes" id="UP000176101"/>
    </source>
</evidence>
<dbReference type="AlphaFoldDB" id="A0A1E7JVE1"/>
<evidence type="ECO:0000313" key="1">
    <source>
        <dbReference type="EMBL" id="OEU94384.1"/>
    </source>
</evidence>
<dbReference type="EMBL" id="LJGU01000155">
    <property type="protein sequence ID" value="OEU94384.1"/>
    <property type="molecule type" value="Genomic_DNA"/>
</dbReference>
<reference evidence="1 2" key="1">
    <citation type="journal article" date="2016" name="Front. Microbiol.">
        <title>Comparative Genomics Analysis of Streptomyces Species Reveals Their Adaptation to the Marine Environment and Their Diversity at the Genomic Level.</title>
        <authorList>
            <person name="Tian X."/>
            <person name="Zhang Z."/>
            <person name="Yang T."/>
            <person name="Chen M."/>
            <person name="Li J."/>
            <person name="Chen F."/>
            <person name="Yang J."/>
            <person name="Li W."/>
            <person name="Zhang B."/>
            <person name="Zhang Z."/>
            <person name="Wu J."/>
            <person name="Zhang C."/>
            <person name="Long L."/>
            <person name="Xiao J."/>
        </authorList>
    </citation>
    <scope>NUCLEOTIDE SEQUENCE [LARGE SCALE GENOMIC DNA]</scope>
    <source>
        <strain evidence="1 2">SCSIO 02100</strain>
    </source>
</reference>
<sequence>MVITDETTDRLRRRASAGDAHASTELARLLSLTASEGTEPESEEPTWPEESWLRAAVTARPDDVTALTLLTGRLAQQTAYWQDILDMNPNILEAYGEDTSSIRRRRTETAELYARLRRFDLPEHTRAGLDELGALLGVRDDTAMEDPYSYYTLEDEAWGGSVCHFARIVTSDADALRWACDRWLVHSEGGLGELTLTTRVAGAEPSLVRLDEHVSGRTVDWSSVTLPELTGTPLPAGLPVPGQHGLYYGFSAGAE</sequence>
<gene>
    <name evidence="1" type="ORF">AN216_24390</name>
</gene>
<comment type="caution">
    <text evidence="1">The sequence shown here is derived from an EMBL/GenBank/DDBJ whole genome shotgun (WGS) entry which is preliminary data.</text>
</comment>
<dbReference type="STRING" id="1075402.AN216_24390"/>
<dbReference type="PATRIC" id="fig|1075402.3.peg.1130"/>
<name>A0A1E7JVE1_9ACTN</name>
<organism evidence="1 2">
    <name type="scientific">Streptomyces oceani</name>
    <dbReference type="NCBI Taxonomy" id="1075402"/>
    <lineage>
        <taxon>Bacteria</taxon>
        <taxon>Bacillati</taxon>
        <taxon>Actinomycetota</taxon>
        <taxon>Actinomycetes</taxon>
        <taxon>Kitasatosporales</taxon>
        <taxon>Streptomycetaceae</taxon>
        <taxon>Streptomyces</taxon>
    </lineage>
</organism>